<keyword evidence="2" id="KW-1185">Reference proteome</keyword>
<name>A0ABP7I850_9ACTN</name>
<dbReference type="EMBL" id="BAABDE010000020">
    <property type="protein sequence ID" value="GAA3811938.1"/>
    <property type="molecule type" value="Genomic_DNA"/>
</dbReference>
<reference evidence="2" key="1">
    <citation type="journal article" date="2019" name="Int. J. Syst. Evol. Microbiol.">
        <title>The Global Catalogue of Microorganisms (GCM) 10K type strain sequencing project: providing services to taxonomists for standard genome sequencing and annotation.</title>
        <authorList>
            <consortium name="The Broad Institute Genomics Platform"/>
            <consortium name="The Broad Institute Genome Sequencing Center for Infectious Disease"/>
            <person name="Wu L."/>
            <person name="Ma J."/>
        </authorList>
    </citation>
    <scope>NUCLEOTIDE SEQUENCE [LARGE SCALE GENOMIC DNA]</scope>
    <source>
        <strain evidence="2">JCM 17138</strain>
    </source>
</reference>
<evidence type="ECO:0000313" key="1">
    <source>
        <dbReference type="EMBL" id="GAA3811938.1"/>
    </source>
</evidence>
<accession>A0ABP7I850</accession>
<organism evidence="1 2">
    <name type="scientific">Streptomyces coacervatus</name>
    <dbReference type="NCBI Taxonomy" id="647381"/>
    <lineage>
        <taxon>Bacteria</taxon>
        <taxon>Bacillati</taxon>
        <taxon>Actinomycetota</taxon>
        <taxon>Actinomycetes</taxon>
        <taxon>Kitasatosporales</taxon>
        <taxon>Streptomycetaceae</taxon>
        <taxon>Streptomyces</taxon>
    </lineage>
</organism>
<proteinExistence type="predicted"/>
<dbReference type="Proteomes" id="UP001501009">
    <property type="component" value="Unassembled WGS sequence"/>
</dbReference>
<protein>
    <submittedName>
        <fullName evidence="1">Uncharacterized protein</fullName>
    </submittedName>
</protein>
<gene>
    <name evidence="1" type="ORF">GCM10022403_052180</name>
</gene>
<evidence type="ECO:0000313" key="2">
    <source>
        <dbReference type="Proteomes" id="UP001501009"/>
    </source>
</evidence>
<comment type="caution">
    <text evidence="1">The sequence shown here is derived from an EMBL/GenBank/DDBJ whole genome shotgun (WGS) entry which is preliminary data.</text>
</comment>
<sequence>MVVGTAEADGRTAVVQGQIGAGEISGHGGSVLRGGFLGMVRRRVERIDATLRILPYPHQARFPQHLETETTPSETLPFRSLAV</sequence>